<dbReference type="SMART" id="SM00530">
    <property type="entry name" value="HTH_XRE"/>
    <property type="match status" value="1"/>
</dbReference>
<name>A0AB73B7Y7_CORFL</name>
<accession>A0AB73B7Y7</accession>
<protein>
    <recommendedName>
        <fullName evidence="1">HTH cro/C1-type domain-containing protein</fullName>
    </recommendedName>
</protein>
<dbReference type="GO" id="GO:0003677">
    <property type="term" value="F:DNA binding"/>
    <property type="evidence" value="ECO:0007669"/>
    <property type="project" value="InterPro"/>
</dbReference>
<dbReference type="SUPFAM" id="SSF47413">
    <property type="entry name" value="lambda repressor-like DNA-binding domains"/>
    <property type="match status" value="1"/>
</dbReference>
<dbReference type="InterPro" id="IPR001387">
    <property type="entry name" value="Cro/C1-type_HTH"/>
</dbReference>
<dbReference type="PROSITE" id="PS50943">
    <property type="entry name" value="HTH_CROC1"/>
    <property type="match status" value="1"/>
</dbReference>
<dbReference type="Proteomes" id="UP000315353">
    <property type="component" value="Unassembled WGS sequence"/>
</dbReference>
<dbReference type="InterPro" id="IPR010982">
    <property type="entry name" value="Lambda_DNA-bd_dom_sf"/>
</dbReference>
<evidence type="ECO:0000313" key="3">
    <source>
        <dbReference type="Proteomes" id="UP000315353"/>
    </source>
</evidence>
<feature type="domain" description="HTH cro/C1-type" evidence="1">
    <location>
        <begin position="19"/>
        <end position="79"/>
    </location>
</feature>
<evidence type="ECO:0000259" key="1">
    <source>
        <dbReference type="PROSITE" id="PS50943"/>
    </source>
</evidence>
<dbReference type="Gene3D" id="1.10.260.40">
    <property type="entry name" value="lambda repressor-like DNA-binding domains"/>
    <property type="match status" value="1"/>
</dbReference>
<proteinExistence type="predicted"/>
<dbReference type="GeneID" id="82879662"/>
<dbReference type="RefSeq" id="WP_075729233.1">
    <property type="nucleotide sequence ID" value="NZ_BJNB01000021.1"/>
</dbReference>
<gene>
    <name evidence="2" type="ORF">CFL01nite_14850</name>
</gene>
<dbReference type="AlphaFoldDB" id="A0AB73B7Y7"/>
<reference evidence="2 3" key="1">
    <citation type="submission" date="2019-06" db="EMBL/GenBank/DDBJ databases">
        <title>Whole genome shotgun sequence of Corynebacterium flavescens NBRC 14136.</title>
        <authorList>
            <person name="Hosoyama A."/>
            <person name="Uohara A."/>
            <person name="Ohji S."/>
            <person name="Ichikawa N."/>
        </authorList>
    </citation>
    <scope>NUCLEOTIDE SEQUENCE [LARGE SCALE GENOMIC DNA]</scope>
    <source>
        <strain evidence="2 3">NBRC 14136</strain>
    </source>
</reference>
<organism evidence="2 3">
    <name type="scientific">Corynebacterium flavescens</name>
    <dbReference type="NCBI Taxonomy" id="28028"/>
    <lineage>
        <taxon>Bacteria</taxon>
        <taxon>Bacillati</taxon>
        <taxon>Actinomycetota</taxon>
        <taxon>Actinomycetes</taxon>
        <taxon>Mycobacteriales</taxon>
        <taxon>Corynebacteriaceae</taxon>
        <taxon>Corynebacterium</taxon>
    </lineage>
</organism>
<evidence type="ECO:0000313" key="2">
    <source>
        <dbReference type="EMBL" id="GEB97990.1"/>
    </source>
</evidence>
<dbReference type="EMBL" id="BJNB01000021">
    <property type="protein sequence ID" value="GEB97990.1"/>
    <property type="molecule type" value="Genomic_DNA"/>
</dbReference>
<dbReference type="CDD" id="cd00093">
    <property type="entry name" value="HTH_XRE"/>
    <property type="match status" value="1"/>
</dbReference>
<dbReference type="Pfam" id="PF12844">
    <property type="entry name" value="HTH_19"/>
    <property type="match status" value="1"/>
</dbReference>
<sequence>MSIHRLMWSSYGHGFSQLLRSARHARRLSQQALAEISGVSRSQICNLERNENGPHSMADPQLSTIYKLALALEVPPGLLLPGADALVERHHCSRSSGQLEDKIADLAPFPRDYIERRRLARLGIA</sequence>
<comment type="caution">
    <text evidence="2">The sequence shown here is derived from an EMBL/GenBank/DDBJ whole genome shotgun (WGS) entry which is preliminary data.</text>
</comment>